<protein>
    <recommendedName>
        <fullName evidence="4">F-box associated domain-containing protein</fullName>
    </recommendedName>
</protein>
<organism evidence="2 3">
    <name type="scientific">Capsicum annuum</name>
    <name type="common">Capsicum pepper</name>
    <dbReference type="NCBI Taxonomy" id="4072"/>
    <lineage>
        <taxon>Eukaryota</taxon>
        <taxon>Viridiplantae</taxon>
        <taxon>Streptophyta</taxon>
        <taxon>Embryophyta</taxon>
        <taxon>Tracheophyta</taxon>
        <taxon>Spermatophyta</taxon>
        <taxon>Magnoliopsida</taxon>
        <taxon>eudicotyledons</taxon>
        <taxon>Gunneridae</taxon>
        <taxon>Pentapetalae</taxon>
        <taxon>asterids</taxon>
        <taxon>lamiids</taxon>
        <taxon>Solanales</taxon>
        <taxon>Solanaceae</taxon>
        <taxon>Solanoideae</taxon>
        <taxon>Capsiceae</taxon>
        <taxon>Capsicum</taxon>
    </lineage>
</organism>
<evidence type="ECO:0000313" key="2">
    <source>
        <dbReference type="EMBL" id="PHT85867.1"/>
    </source>
</evidence>
<dbReference type="AlphaFoldDB" id="A0A2G2ZV67"/>
<gene>
    <name evidence="2" type="ORF">T459_07973</name>
</gene>
<accession>A0A2G2ZV67</accession>
<feature type="signal peptide" evidence="1">
    <location>
        <begin position="1"/>
        <end position="25"/>
    </location>
</feature>
<proteinExistence type="predicted"/>
<dbReference type="STRING" id="4072.A0A2G2ZV67"/>
<evidence type="ECO:0000256" key="1">
    <source>
        <dbReference type="SAM" id="SignalP"/>
    </source>
</evidence>
<dbReference type="OMA" id="ANETWGM"/>
<dbReference type="Gramene" id="PHT85867">
    <property type="protein sequence ID" value="PHT85867"/>
    <property type="gene ID" value="T459_07973"/>
</dbReference>
<reference evidence="2 3" key="1">
    <citation type="journal article" date="2014" name="Nat. Genet.">
        <title>Genome sequence of the hot pepper provides insights into the evolution of pungency in Capsicum species.</title>
        <authorList>
            <person name="Kim S."/>
            <person name="Park M."/>
            <person name="Yeom S.I."/>
            <person name="Kim Y.M."/>
            <person name="Lee J.M."/>
            <person name="Lee H.A."/>
            <person name="Seo E."/>
            <person name="Choi J."/>
            <person name="Cheong K."/>
            <person name="Kim K.T."/>
            <person name="Jung K."/>
            <person name="Lee G.W."/>
            <person name="Oh S.K."/>
            <person name="Bae C."/>
            <person name="Kim S.B."/>
            <person name="Lee H.Y."/>
            <person name="Kim S.Y."/>
            <person name="Kim M.S."/>
            <person name="Kang B.C."/>
            <person name="Jo Y.D."/>
            <person name="Yang H.B."/>
            <person name="Jeong H.J."/>
            <person name="Kang W.H."/>
            <person name="Kwon J.K."/>
            <person name="Shin C."/>
            <person name="Lim J.Y."/>
            <person name="Park J.H."/>
            <person name="Huh J.H."/>
            <person name="Kim J.S."/>
            <person name="Kim B.D."/>
            <person name="Cohen O."/>
            <person name="Paran I."/>
            <person name="Suh M.C."/>
            <person name="Lee S.B."/>
            <person name="Kim Y.K."/>
            <person name="Shin Y."/>
            <person name="Noh S.J."/>
            <person name="Park J."/>
            <person name="Seo Y.S."/>
            <person name="Kwon S.Y."/>
            <person name="Kim H.A."/>
            <person name="Park J.M."/>
            <person name="Kim H.J."/>
            <person name="Choi S.B."/>
            <person name="Bosland P.W."/>
            <person name="Reeves G."/>
            <person name="Jo S.H."/>
            <person name="Lee B.W."/>
            <person name="Cho H.T."/>
            <person name="Choi H.S."/>
            <person name="Lee M.S."/>
            <person name="Yu Y."/>
            <person name="Do Choi Y."/>
            <person name="Park B.S."/>
            <person name="van Deynze A."/>
            <person name="Ashrafi H."/>
            <person name="Hill T."/>
            <person name="Kim W.T."/>
            <person name="Pai H.S."/>
            <person name="Ahn H.K."/>
            <person name="Yeam I."/>
            <person name="Giovannoni J.J."/>
            <person name="Rose J.K."/>
            <person name="Sorensen I."/>
            <person name="Lee S.J."/>
            <person name="Kim R.W."/>
            <person name="Choi I.Y."/>
            <person name="Choi B.S."/>
            <person name="Lim J.S."/>
            <person name="Lee Y.H."/>
            <person name="Choi D."/>
        </authorList>
    </citation>
    <scope>NUCLEOTIDE SEQUENCE [LARGE SCALE GENOMIC DNA]</scope>
    <source>
        <strain evidence="3">cv. CM334</strain>
    </source>
</reference>
<keyword evidence="3" id="KW-1185">Reference proteome</keyword>
<dbReference type="Proteomes" id="UP000222542">
    <property type="component" value="Unassembled WGS sequence"/>
</dbReference>
<evidence type="ECO:0000313" key="3">
    <source>
        <dbReference type="Proteomes" id="UP000222542"/>
    </source>
</evidence>
<name>A0A2G2ZV67_CAPAN</name>
<keyword evidence="1" id="KW-0732">Signal</keyword>
<comment type="caution">
    <text evidence="2">The sequence shown here is derived from an EMBL/GenBank/DDBJ whole genome shotgun (WGS) entry which is preliminary data.</text>
</comment>
<feature type="chain" id="PRO_5013605857" description="F-box associated domain-containing protein" evidence="1">
    <location>
        <begin position="26"/>
        <end position="144"/>
    </location>
</feature>
<reference evidence="2 3" key="2">
    <citation type="journal article" date="2017" name="Genome Biol.">
        <title>New reference genome sequences of hot pepper reveal the massive evolution of plant disease-resistance genes by retroduplication.</title>
        <authorList>
            <person name="Kim S."/>
            <person name="Park J."/>
            <person name="Yeom S.I."/>
            <person name="Kim Y.M."/>
            <person name="Seo E."/>
            <person name="Kim K.T."/>
            <person name="Kim M.S."/>
            <person name="Lee J.M."/>
            <person name="Cheong K."/>
            <person name="Shin H.S."/>
            <person name="Kim S.B."/>
            <person name="Han K."/>
            <person name="Lee J."/>
            <person name="Park M."/>
            <person name="Lee H.A."/>
            <person name="Lee H.Y."/>
            <person name="Lee Y."/>
            <person name="Oh S."/>
            <person name="Lee J.H."/>
            <person name="Choi E."/>
            <person name="Choi E."/>
            <person name="Lee S.E."/>
            <person name="Jeon J."/>
            <person name="Kim H."/>
            <person name="Choi G."/>
            <person name="Song H."/>
            <person name="Lee J."/>
            <person name="Lee S.C."/>
            <person name="Kwon J.K."/>
            <person name="Lee H.Y."/>
            <person name="Koo N."/>
            <person name="Hong Y."/>
            <person name="Kim R.W."/>
            <person name="Kang W.H."/>
            <person name="Huh J.H."/>
            <person name="Kang B.C."/>
            <person name="Yang T.J."/>
            <person name="Lee Y.H."/>
            <person name="Bennetzen J.L."/>
            <person name="Choi D."/>
        </authorList>
    </citation>
    <scope>NUCLEOTIDE SEQUENCE [LARGE SCALE GENOMIC DNA]</scope>
    <source>
        <strain evidence="3">cv. CM334</strain>
    </source>
</reference>
<dbReference type="EMBL" id="AYRZ02000003">
    <property type="protein sequence ID" value="PHT85867.1"/>
    <property type="molecule type" value="Genomic_DNA"/>
</dbReference>
<evidence type="ECO:0008006" key="4">
    <source>
        <dbReference type="Google" id="ProtNLM"/>
    </source>
</evidence>
<sequence length="144" mass="16681">MGKDSGAALISRKTFSLWLTMLTSGLSIFCDYEGTHLDVWVTKDYGVKESWTIMFAIKCPVKELEFRCLFNPFFYVKKGEILVVLGSIFVMYNPKNKSIRYSEVTNFDGDYEVEIYIESLISPFPTEEREDATKNKRLKNLTSR</sequence>